<accession>A0ABD3R4V5</accession>
<evidence type="ECO:0000256" key="1">
    <source>
        <dbReference type="ARBA" id="ARBA00023026"/>
    </source>
</evidence>
<protein>
    <submittedName>
        <fullName evidence="2">Uncharacterized protein</fullName>
    </submittedName>
</protein>
<keyword evidence="1" id="KW-0843">Virulence</keyword>
<dbReference type="InterPro" id="IPR043504">
    <property type="entry name" value="Peptidase_S1_PA_chymotrypsin"/>
</dbReference>
<dbReference type="SUPFAM" id="SSF50494">
    <property type="entry name" value="Trypsin-like serine proteases"/>
    <property type="match status" value="1"/>
</dbReference>
<dbReference type="AlphaFoldDB" id="A0ABD3R4V5"/>
<comment type="caution">
    <text evidence="2">The sequence shown here is derived from an EMBL/GenBank/DDBJ whole genome shotgun (WGS) entry which is preliminary data.</text>
</comment>
<dbReference type="EMBL" id="JALLPB020000615">
    <property type="protein sequence ID" value="KAL3807572.1"/>
    <property type="molecule type" value="Genomic_DNA"/>
</dbReference>
<dbReference type="Gene3D" id="2.40.10.10">
    <property type="entry name" value="Trypsin-like serine proteases"/>
    <property type="match status" value="1"/>
</dbReference>
<sequence length="65" mass="7017">MASDVLIQIEVQVLSNEECGGAYNDFVGTTITNDACMFCAMDDGQDICQGYSSEPMIIRDSDGDI</sequence>
<name>A0ABD3R4V5_9STRA</name>
<dbReference type="Proteomes" id="UP001530377">
    <property type="component" value="Unassembled WGS sequence"/>
</dbReference>
<reference evidence="2 3" key="1">
    <citation type="submission" date="2024-10" db="EMBL/GenBank/DDBJ databases">
        <title>Updated reference genomes for cyclostephanoid diatoms.</title>
        <authorList>
            <person name="Roberts W.R."/>
            <person name="Alverson A.J."/>
        </authorList>
    </citation>
    <scope>NUCLEOTIDE SEQUENCE [LARGE SCALE GENOMIC DNA]</scope>
    <source>
        <strain evidence="2 3">AJA228-03</strain>
    </source>
</reference>
<keyword evidence="3" id="KW-1185">Reference proteome</keyword>
<evidence type="ECO:0000313" key="3">
    <source>
        <dbReference type="Proteomes" id="UP001530377"/>
    </source>
</evidence>
<proteinExistence type="predicted"/>
<dbReference type="InterPro" id="IPR009003">
    <property type="entry name" value="Peptidase_S1_PA"/>
</dbReference>
<gene>
    <name evidence="2" type="ORF">ACHAXA_000697</name>
</gene>
<evidence type="ECO:0000313" key="2">
    <source>
        <dbReference type="EMBL" id="KAL3807572.1"/>
    </source>
</evidence>
<organism evidence="2 3">
    <name type="scientific">Cyclostephanos tholiformis</name>
    <dbReference type="NCBI Taxonomy" id="382380"/>
    <lineage>
        <taxon>Eukaryota</taxon>
        <taxon>Sar</taxon>
        <taxon>Stramenopiles</taxon>
        <taxon>Ochrophyta</taxon>
        <taxon>Bacillariophyta</taxon>
        <taxon>Coscinodiscophyceae</taxon>
        <taxon>Thalassiosirophycidae</taxon>
        <taxon>Stephanodiscales</taxon>
        <taxon>Stephanodiscaceae</taxon>
        <taxon>Cyclostephanos</taxon>
    </lineage>
</organism>